<evidence type="ECO:0000313" key="7">
    <source>
        <dbReference type="EMBL" id="OPA79235.1"/>
    </source>
</evidence>
<sequence length="190" mass="21359">MKKAFLLGLFSLMIVMITACGESKHKLRTEVVPFEYTNQEGTSFSSADLDNKIWIADFMFTYCTTVCPSMTANMAELQNRIKEAGLDVELVSFSVDPERDDPAALKSYLEKFKADFTHWHGVTGYSFEDIKTFALQSFRTVVAKDTASDQVIHGTTFFLVDQSGTVVAKYDGMTDVPYNKVIKDIKSLQQ</sequence>
<dbReference type="Pfam" id="PF02630">
    <property type="entry name" value="SCO1-SenC"/>
    <property type="match status" value="1"/>
</dbReference>
<keyword evidence="4" id="KW-1015">Disulfide bond</keyword>
<dbReference type="InterPro" id="IPR036249">
    <property type="entry name" value="Thioredoxin-like_sf"/>
</dbReference>
<feature type="binding site" evidence="3">
    <location>
        <position position="67"/>
    </location>
    <ligand>
        <name>Cu cation</name>
        <dbReference type="ChEBI" id="CHEBI:23378"/>
    </ligand>
</feature>
<keyword evidence="3" id="KW-0479">Metal-binding</keyword>
<evidence type="ECO:0000256" key="3">
    <source>
        <dbReference type="PIRSR" id="PIRSR603782-1"/>
    </source>
</evidence>
<dbReference type="EMBL" id="MSZX01000003">
    <property type="protein sequence ID" value="OPA79235.1"/>
    <property type="molecule type" value="Genomic_DNA"/>
</dbReference>
<dbReference type="CDD" id="cd02968">
    <property type="entry name" value="SCO"/>
    <property type="match status" value="1"/>
</dbReference>
<dbReference type="STRING" id="1324314.BVG16_09080"/>
<protein>
    <submittedName>
        <fullName evidence="7">Cytochrome c oxidase assembly protein</fullName>
    </submittedName>
</protein>
<dbReference type="OrthoDB" id="9811998at2"/>
<feature type="domain" description="Thioredoxin" evidence="6">
    <location>
        <begin position="25"/>
        <end position="190"/>
    </location>
</feature>
<dbReference type="RefSeq" id="WP_078498235.1">
    <property type="nucleotide sequence ID" value="NZ_MSZX01000003.1"/>
</dbReference>
<feature type="signal peptide" evidence="5">
    <location>
        <begin position="1"/>
        <end position="21"/>
    </location>
</feature>
<dbReference type="SUPFAM" id="SSF52833">
    <property type="entry name" value="Thioredoxin-like"/>
    <property type="match status" value="1"/>
</dbReference>
<dbReference type="InterPro" id="IPR003782">
    <property type="entry name" value="SCO1/SenC"/>
</dbReference>
<comment type="similarity">
    <text evidence="1">Belongs to the SCO1/2 family.</text>
</comment>
<dbReference type="PROSITE" id="PS51352">
    <property type="entry name" value="THIOREDOXIN_2"/>
    <property type="match status" value="1"/>
</dbReference>
<name>A0A1T2XHE0_9BACL</name>
<keyword evidence="8" id="KW-1185">Reference proteome</keyword>
<reference evidence="7 8" key="1">
    <citation type="submission" date="2017-01" db="EMBL/GenBank/DDBJ databases">
        <title>Genome analysis of Paenibacillus selenitrireducens ES3-24.</title>
        <authorList>
            <person name="Xu D."/>
            <person name="Yao R."/>
            <person name="Zheng S."/>
        </authorList>
    </citation>
    <scope>NUCLEOTIDE SEQUENCE [LARGE SCALE GENOMIC DNA]</scope>
    <source>
        <strain evidence="7 8">ES3-24</strain>
    </source>
</reference>
<comment type="caution">
    <text evidence="7">The sequence shown here is derived from an EMBL/GenBank/DDBJ whole genome shotgun (WGS) entry which is preliminary data.</text>
</comment>
<feature type="chain" id="PRO_5012888169" evidence="5">
    <location>
        <begin position="22"/>
        <end position="190"/>
    </location>
</feature>
<evidence type="ECO:0000256" key="5">
    <source>
        <dbReference type="SAM" id="SignalP"/>
    </source>
</evidence>
<dbReference type="Proteomes" id="UP000190188">
    <property type="component" value="Unassembled WGS sequence"/>
</dbReference>
<evidence type="ECO:0000259" key="6">
    <source>
        <dbReference type="PROSITE" id="PS51352"/>
    </source>
</evidence>
<feature type="binding site" evidence="3">
    <location>
        <position position="153"/>
    </location>
    <ligand>
        <name>Cu cation</name>
        <dbReference type="ChEBI" id="CHEBI:23378"/>
    </ligand>
</feature>
<dbReference type="Gene3D" id="3.40.30.10">
    <property type="entry name" value="Glutaredoxin"/>
    <property type="match status" value="1"/>
</dbReference>
<feature type="binding site" evidence="3">
    <location>
        <position position="63"/>
    </location>
    <ligand>
        <name>Cu cation</name>
        <dbReference type="ChEBI" id="CHEBI:23378"/>
    </ligand>
</feature>
<evidence type="ECO:0000256" key="2">
    <source>
        <dbReference type="ARBA" id="ARBA00023008"/>
    </source>
</evidence>
<dbReference type="PANTHER" id="PTHR12151">
    <property type="entry name" value="ELECTRON TRANSPORT PROTIN SCO1/SENC FAMILY MEMBER"/>
    <property type="match status" value="1"/>
</dbReference>
<keyword evidence="5" id="KW-0732">Signal</keyword>
<dbReference type="GO" id="GO:0046872">
    <property type="term" value="F:metal ion binding"/>
    <property type="evidence" value="ECO:0007669"/>
    <property type="project" value="UniProtKB-KW"/>
</dbReference>
<dbReference type="PANTHER" id="PTHR12151:SF25">
    <property type="entry name" value="LINALOOL DEHYDRATASE_ISOMERASE DOMAIN-CONTAINING PROTEIN"/>
    <property type="match status" value="1"/>
</dbReference>
<dbReference type="AlphaFoldDB" id="A0A1T2XHE0"/>
<evidence type="ECO:0000313" key="8">
    <source>
        <dbReference type="Proteomes" id="UP000190188"/>
    </source>
</evidence>
<organism evidence="7 8">
    <name type="scientific">Paenibacillus selenitireducens</name>
    <dbReference type="NCBI Taxonomy" id="1324314"/>
    <lineage>
        <taxon>Bacteria</taxon>
        <taxon>Bacillati</taxon>
        <taxon>Bacillota</taxon>
        <taxon>Bacilli</taxon>
        <taxon>Bacillales</taxon>
        <taxon>Paenibacillaceae</taxon>
        <taxon>Paenibacillus</taxon>
    </lineage>
</organism>
<dbReference type="PROSITE" id="PS51257">
    <property type="entry name" value="PROKAR_LIPOPROTEIN"/>
    <property type="match status" value="1"/>
</dbReference>
<feature type="disulfide bond" description="Redox-active" evidence="4">
    <location>
        <begin position="63"/>
        <end position="67"/>
    </location>
</feature>
<evidence type="ECO:0000256" key="4">
    <source>
        <dbReference type="PIRSR" id="PIRSR603782-2"/>
    </source>
</evidence>
<accession>A0A1T2XHE0</accession>
<proteinExistence type="inferred from homology"/>
<dbReference type="InterPro" id="IPR013766">
    <property type="entry name" value="Thioredoxin_domain"/>
</dbReference>
<keyword evidence="2 3" id="KW-0186">Copper</keyword>
<evidence type="ECO:0000256" key="1">
    <source>
        <dbReference type="ARBA" id="ARBA00010996"/>
    </source>
</evidence>
<gene>
    <name evidence="7" type="ORF">BVG16_09080</name>
</gene>